<organism evidence="3 4">
    <name type="scientific">Massilia rubra</name>
    <dbReference type="NCBI Taxonomy" id="2607910"/>
    <lineage>
        <taxon>Bacteria</taxon>
        <taxon>Pseudomonadati</taxon>
        <taxon>Pseudomonadota</taxon>
        <taxon>Betaproteobacteria</taxon>
        <taxon>Burkholderiales</taxon>
        <taxon>Oxalobacteraceae</taxon>
        <taxon>Telluria group</taxon>
        <taxon>Massilia</taxon>
    </lineage>
</organism>
<accession>A0ABX0LHU1</accession>
<evidence type="ECO:0000259" key="2">
    <source>
        <dbReference type="Pfam" id="PF00561"/>
    </source>
</evidence>
<dbReference type="Pfam" id="PF00561">
    <property type="entry name" value="Abhydrolase_1"/>
    <property type="match status" value="1"/>
</dbReference>
<feature type="chain" id="PRO_5045145866" evidence="1">
    <location>
        <begin position="38"/>
        <end position="320"/>
    </location>
</feature>
<dbReference type="Gene3D" id="3.40.50.1820">
    <property type="entry name" value="alpha/beta hydrolase"/>
    <property type="match status" value="1"/>
</dbReference>
<gene>
    <name evidence="3" type="ORF">F0185_01840</name>
</gene>
<dbReference type="InterPro" id="IPR029058">
    <property type="entry name" value="AB_hydrolase_fold"/>
</dbReference>
<dbReference type="RefSeq" id="WP_167221041.1">
    <property type="nucleotide sequence ID" value="NZ_VUYU01000001.1"/>
</dbReference>
<keyword evidence="3" id="KW-0378">Hydrolase</keyword>
<proteinExistence type="predicted"/>
<reference evidence="3 4" key="1">
    <citation type="submission" date="2019-09" db="EMBL/GenBank/DDBJ databases">
        <title>Taxonomy of Antarctic Massilia spp.: description of Massilia rubra sp. nov., Massilia aquatica sp. nov., Massilia mucilaginosa sp. nov., Massilia frigida sp. nov. isolated from streams, lakes and regoliths.</title>
        <authorList>
            <person name="Holochova P."/>
            <person name="Sedlacek I."/>
            <person name="Kralova S."/>
            <person name="Maslanova I."/>
            <person name="Busse H.-J."/>
            <person name="Stankova E."/>
            <person name="Vrbovska V."/>
            <person name="Kovarovic V."/>
            <person name="Bartak M."/>
            <person name="Svec P."/>
            <person name="Pantucek R."/>
        </authorList>
    </citation>
    <scope>NUCLEOTIDE SEQUENCE [LARGE SCALE GENOMIC DNA]</scope>
    <source>
        <strain evidence="3 4">CCM 8692</strain>
    </source>
</reference>
<feature type="domain" description="AB hydrolase-1" evidence="2">
    <location>
        <begin position="68"/>
        <end position="302"/>
    </location>
</feature>
<feature type="signal peptide" evidence="1">
    <location>
        <begin position="1"/>
        <end position="37"/>
    </location>
</feature>
<dbReference type="PANTHER" id="PTHR43433:SF3">
    <property type="entry name" value="NON-HEME CHLOROPEROXIDASE"/>
    <property type="match status" value="1"/>
</dbReference>
<dbReference type="Proteomes" id="UP000785613">
    <property type="component" value="Unassembled WGS sequence"/>
</dbReference>
<protein>
    <submittedName>
        <fullName evidence="3">Alpha/beta hydrolase</fullName>
    </submittedName>
</protein>
<dbReference type="SUPFAM" id="SSF53474">
    <property type="entry name" value="alpha/beta-Hydrolases"/>
    <property type="match status" value="1"/>
</dbReference>
<evidence type="ECO:0000256" key="1">
    <source>
        <dbReference type="SAM" id="SignalP"/>
    </source>
</evidence>
<comment type="caution">
    <text evidence="3">The sequence shown here is derived from an EMBL/GenBank/DDBJ whole genome shotgun (WGS) entry which is preliminary data.</text>
</comment>
<sequence length="320" mass="34223">MSTNDNPKTLSRRAAITAGASLAAAIPLAAITTGAQAAPAAAIKRSASTITTKDGVELYYKDWGTGQPVVFCHGWPLNSDSWESQMFHLANNGFRVIAHDRRGHGRSSQPWTGNDMDHYADDLAQVIEALDLKNAILIGFSTGGGEVARYVGRHGTKRVAKLGLISAVPPLMLKTADNPGGLPIDVFDGIRAASVKDRSQFYLDLASGPFYGFNRPGAKASQGLINAWWMQGMMAGHKNTYDSIKAFSETDFRADLKKFDKPTLVIHGADDQIVPIDAAGKASAAIVKHAKLIIYPGAPHGLTDTHKDQVNADILAFAKS</sequence>
<evidence type="ECO:0000313" key="4">
    <source>
        <dbReference type="Proteomes" id="UP000785613"/>
    </source>
</evidence>
<dbReference type="PANTHER" id="PTHR43433">
    <property type="entry name" value="HYDROLASE, ALPHA/BETA FOLD FAMILY PROTEIN"/>
    <property type="match status" value="1"/>
</dbReference>
<dbReference type="InterPro" id="IPR006311">
    <property type="entry name" value="TAT_signal"/>
</dbReference>
<dbReference type="InterPro" id="IPR050471">
    <property type="entry name" value="AB_hydrolase"/>
</dbReference>
<keyword evidence="4" id="KW-1185">Reference proteome</keyword>
<dbReference type="PRINTS" id="PR00111">
    <property type="entry name" value="ABHYDROLASE"/>
</dbReference>
<dbReference type="EMBL" id="VUYU01000001">
    <property type="protein sequence ID" value="NHZ32335.1"/>
    <property type="molecule type" value="Genomic_DNA"/>
</dbReference>
<dbReference type="GO" id="GO:0016787">
    <property type="term" value="F:hydrolase activity"/>
    <property type="evidence" value="ECO:0007669"/>
    <property type="project" value="UniProtKB-KW"/>
</dbReference>
<keyword evidence="1" id="KW-0732">Signal</keyword>
<dbReference type="InterPro" id="IPR000073">
    <property type="entry name" value="AB_hydrolase_1"/>
</dbReference>
<dbReference type="PROSITE" id="PS51318">
    <property type="entry name" value="TAT"/>
    <property type="match status" value="1"/>
</dbReference>
<name>A0ABX0LHU1_9BURK</name>
<evidence type="ECO:0000313" key="3">
    <source>
        <dbReference type="EMBL" id="NHZ32335.1"/>
    </source>
</evidence>